<comment type="caution">
    <text evidence="2">The sequence shown here is derived from an EMBL/GenBank/DDBJ whole genome shotgun (WGS) entry which is preliminary data.</text>
</comment>
<name>A0AAV7VTS8_PLEWA</name>
<dbReference type="Proteomes" id="UP001066276">
    <property type="component" value="Chromosome 1_2"/>
</dbReference>
<gene>
    <name evidence="2" type="ORF">NDU88_000142</name>
</gene>
<feature type="region of interest" description="Disordered" evidence="1">
    <location>
        <begin position="40"/>
        <end position="80"/>
    </location>
</feature>
<proteinExistence type="predicted"/>
<organism evidence="2 3">
    <name type="scientific">Pleurodeles waltl</name>
    <name type="common">Iberian ribbed newt</name>
    <dbReference type="NCBI Taxonomy" id="8319"/>
    <lineage>
        <taxon>Eukaryota</taxon>
        <taxon>Metazoa</taxon>
        <taxon>Chordata</taxon>
        <taxon>Craniata</taxon>
        <taxon>Vertebrata</taxon>
        <taxon>Euteleostomi</taxon>
        <taxon>Amphibia</taxon>
        <taxon>Batrachia</taxon>
        <taxon>Caudata</taxon>
        <taxon>Salamandroidea</taxon>
        <taxon>Salamandridae</taxon>
        <taxon>Pleurodelinae</taxon>
        <taxon>Pleurodeles</taxon>
    </lineage>
</organism>
<keyword evidence="3" id="KW-1185">Reference proteome</keyword>
<evidence type="ECO:0000313" key="3">
    <source>
        <dbReference type="Proteomes" id="UP001066276"/>
    </source>
</evidence>
<dbReference type="AlphaFoldDB" id="A0AAV7VTS8"/>
<evidence type="ECO:0000256" key="1">
    <source>
        <dbReference type="SAM" id="MobiDB-lite"/>
    </source>
</evidence>
<evidence type="ECO:0000313" key="2">
    <source>
        <dbReference type="EMBL" id="KAJ1204703.1"/>
    </source>
</evidence>
<sequence length="80" mass="8702">MKKRGPQVQFGASYAAREAGGAACLCAACHGPSRMFGSRRTLRRNSRSPPKSQVCAETNGESDESEEGREQKTHLPKTIH</sequence>
<protein>
    <submittedName>
        <fullName evidence="2">Uncharacterized protein</fullName>
    </submittedName>
</protein>
<reference evidence="2" key="1">
    <citation type="journal article" date="2022" name="bioRxiv">
        <title>Sequencing and chromosome-scale assembly of the giantPleurodeles waltlgenome.</title>
        <authorList>
            <person name="Brown T."/>
            <person name="Elewa A."/>
            <person name="Iarovenko S."/>
            <person name="Subramanian E."/>
            <person name="Araus A.J."/>
            <person name="Petzold A."/>
            <person name="Susuki M."/>
            <person name="Suzuki K.-i.T."/>
            <person name="Hayashi T."/>
            <person name="Toyoda A."/>
            <person name="Oliveira C."/>
            <person name="Osipova E."/>
            <person name="Leigh N.D."/>
            <person name="Simon A."/>
            <person name="Yun M.H."/>
        </authorList>
    </citation>
    <scope>NUCLEOTIDE SEQUENCE</scope>
    <source>
        <strain evidence="2">20211129_DDA</strain>
        <tissue evidence="2">Liver</tissue>
    </source>
</reference>
<dbReference type="EMBL" id="JANPWB010000002">
    <property type="protein sequence ID" value="KAJ1204703.1"/>
    <property type="molecule type" value="Genomic_DNA"/>
</dbReference>
<accession>A0AAV7VTS8</accession>